<organism evidence="3 4">
    <name type="scientific">Okeania hirsuta</name>
    <dbReference type="NCBI Taxonomy" id="1458930"/>
    <lineage>
        <taxon>Bacteria</taxon>
        <taxon>Bacillati</taxon>
        <taxon>Cyanobacteriota</taxon>
        <taxon>Cyanophyceae</taxon>
        <taxon>Oscillatoriophycideae</taxon>
        <taxon>Oscillatoriales</taxon>
        <taxon>Microcoleaceae</taxon>
        <taxon>Okeania</taxon>
    </lineage>
</organism>
<dbReference type="EMBL" id="RCBY01000001">
    <property type="protein sequence ID" value="RQH57570.1"/>
    <property type="molecule type" value="Genomic_DNA"/>
</dbReference>
<dbReference type="InterPro" id="IPR006073">
    <property type="entry name" value="GTP-bd"/>
</dbReference>
<name>A0A3N6P0X3_9CYAN</name>
<dbReference type="InterPro" id="IPR027417">
    <property type="entry name" value="P-loop_NTPase"/>
</dbReference>
<gene>
    <name evidence="3" type="ORF">D5R40_00040</name>
</gene>
<dbReference type="SUPFAM" id="SSF52540">
    <property type="entry name" value="P-loop containing nucleoside triphosphate hydrolases"/>
    <property type="match status" value="1"/>
</dbReference>
<dbReference type="Pfam" id="PF01926">
    <property type="entry name" value="MMR_HSR1"/>
    <property type="match status" value="1"/>
</dbReference>
<evidence type="ECO:0000256" key="1">
    <source>
        <dbReference type="SAM" id="Phobius"/>
    </source>
</evidence>
<dbReference type="RefSeq" id="WP_124143233.1">
    <property type="nucleotide sequence ID" value="NZ_CAWOKI010000331.1"/>
</dbReference>
<dbReference type="GO" id="GO:0005524">
    <property type="term" value="F:ATP binding"/>
    <property type="evidence" value="ECO:0007669"/>
    <property type="project" value="UniProtKB-KW"/>
</dbReference>
<accession>A0A3N6P0X3</accession>
<feature type="transmembrane region" description="Helical" evidence="1">
    <location>
        <begin position="230"/>
        <end position="250"/>
    </location>
</feature>
<keyword evidence="1" id="KW-0472">Membrane</keyword>
<evidence type="ECO:0000259" key="2">
    <source>
        <dbReference type="Pfam" id="PF01926"/>
    </source>
</evidence>
<dbReference type="AlphaFoldDB" id="A0A3N6P0X3"/>
<keyword evidence="1" id="KW-1133">Transmembrane helix</keyword>
<protein>
    <submittedName>
        <fullName evidence="3">ATP-binding cassette domain-containing protein</fullName>
    </submittedName>
</protein>
<proteinExistence type="predicted"/>
<sequence>MNNEIDRELKKIEERLKPPSIALIGRTGAGKSSLIKAIFGLDDNEIRVDVGLPVTKRYNKYPNPYNPDIPIILYDSAGYEVSKTDDFLQETLGFLGEKSLSNTQSVDDSIHLVWYLIHAGLTRIEHFDLKVIETALSLKIPVIIVLSQCDIAKPKELSELKKRLSDSLAEIEQRANTQLKIMEVSADPIAGKTVSGLKELTEASIKAIPESYSQAFITAQAVNVKLKRTVAYSLVATAAGVCFGSAFIPIPGSTPLSIIATQPTLLASIAKVYNLDRFLNSCRISATVNSNSYSV</sequence>
<dbReference type="OrthoDB" id="9255830at2"/>
<keyword evidence="3" id="KW-0547">Nucleotide-binding</keyword>
<evidence type="ECO:0000313" key="4">
    <source>
        <dbReference type="Proteomes" id="UP000269154"/>
    </source>
</evidence>
<dbReference type="Proteomes" id="UP000269154">
    <property type="component" value="Unassembled WGS sequence"/>
</dbReference>
<keyword evidence="3" id="KW-0067">ATP-binding</keyword>
<keyword evidence="1" id="KW-0812">Transmembrane</keyword>
<dbReference type="Gene3D" id="3.40.50.300">
    <property type="entry name" value="P-loop containing nucleotide triphosphate hydrolases"/>
    <property type="match status" value="1"/>
</dbReference>
<keyword evidence="4" id="KW-1185">Reference proteome</keyword>
<dbReference type="GO" id="GO:0005525">
    <property type="term" value="F:GTP binding"/>
    <property type="evidence" value="ECO:0007669"/>
    <property type="project" value="InterPro"/>
</dbReference>
<reference evidence="3 4" key="1">
    <citation type="journal article" date="2018" name="ACS Chem. Biol.">
        <title>Ketoreductase domain dysfunction expands chemodiversity: malyngamide biosynthesis in the cyanobacterium Okeania hirsuta.</title>
        <authorList>
            <person name="Moss N.A."/>
            <person name="Leao T."/>
            <person name="Rankin M."/>
            <person name="McCullough T.M."/>
            <person name="Qu P."/>
            <person name="Korobeynikov A."/>
            <person name="Smith J.L."/>
            <person name="Gerwick L."/>
            <person name="Gerwick W.H."/>
        </authorList>
    </citation>
    <scope>NUCLEOTIDE SEQUENCE [LARGE SCALE GENOMIC DNA]</scope>
    <source>
        <strain evidence="3 4">PAB10Feb10-1</strain>
    </source>
</reference>
<dbReference type="CDD" id="cd00882">
    <property type="entry name" value="Ras_like_GTPase"/>
    <property type="match status" value="1"/>
</dbReference>
<feature type="domain" description="G" evidence="2">
    <location>
        <begin position="21"/>
        <end position="147"/>
    </location>
</feature>
<evidence type="ECO:0000313" key="3">
    <source>
        <dbReference type="EMBL" id="RQH57570.1"/>
    </source>
</evidence>
<comment type="caution">
    <text evidence="3">The sequence shown here is derived from an EMBL/GenBank/DDBJ whole genome shotgun (WGS) entry which is preliminary data.</text>
</comment>